<comment type="function">
    <text evidence="1">Is involved in generating a small heat-stable compound (Nod), an acylated oligomer of N-acetylglucosamine, that stimulates mitosis in various plant protoplasts.</text>
</comment>
<gene>
    <name evidence="7" type="ORF">ACFPFW_11470</name>
</gene>
<dbReference type="Pfam" id="PF11959">
    <property type="entry name" value="DUF3473"/>
    <property type="match status" value="1"/>
</dbReference>
<dbReference type="NCBIfam" id="TIGR03006">
    <property type="entry name" value="pepcterm_polyde"/>
    <property type="match status" value="1"/>
</dbReference>
<keyword evidence="8" id="KW-1185">Reference proteome</keyword>
<feature type="region of interest" description="Disordered" evidence="5">
    <location>
        <begin position="1"/>
        <end position="26"/>
    </location>
</feature>
<dbReference type="SUPFAM" id="SSF88713">
    <property type="entry name" value="Glycoside hydrolase/deacetylase"/>
    <property type="match status" value="1"/>
</dbReference>
<accession>A0ABV9Z476</accession>
<dbReference type="CDD" id="cd10941">
    <property type="entry name" value="CE4_PuuE_HpPgdA_like_2"/>
    <property type="match status" value="1"/>
</dbReference>
<comment type="caution">
    <text evidence="7">The sequence shown here is derived from an EMBL/GenBank/DDBJ whole genome shotgun (WGS) entry which is preliminary data.</text>
</comment>
<evidence type="ECO:0000313" key="7">
    <source>
        <dbReference type="EMBL" id="MFC5068628.1"/>
    </source>
</evidence>
<dbReference type="InterPro" id="IPR022560">
    <property type="entry name" value="DUF3473"/>
</dbReference>
<evidence type="ECO:0000256" key="1">
    <source>
        <dbReference type="ARBA" id="ARBA00003236"/>
    </source>
</evidence>
<dbReference type="InterPro" id="IPR011330">
    <property type="entry name" value="Glyco_hydro/deAcase_b/a-brl"/>
</dbReference>
<dbReference type="Proteomes" id="UP001595796">
    <property type="component" value="Unassembled WGS sequence"/>
</dbReference>
<reference evidence="8" key="1">
    <citation type="journal article" date="2019" name="Int. J. Syst. Evol. Microbiol.">
        <title>The Global Catalogue of Microorganisms (GCM) 10K type strain sequencing project: providing services to taxonomists for standard genome sequencing and annotation.</title>
        <authorList>
            <consortium name="The Broad Institute Genomics Platform"/>
            <consortium name="The Broad Institute Genome Sequencing Center for Infectious Disease"/>
            <person name="Wu L."/>
            <person name="Ma J."/>
        </authorList>
    </citation>
    <scope>NUCLEOTIDE SEQUENCE [LARGE SCALE GENOMIC DNA]</scope>
    <source>
        <strain evidence="8">CGMCC 1.16444</strain>
    </source>
</reference>
<proteinExistence type="inferred from homology"/>
<organism evidence="7 8">
    <name type="scientific">Flaviflagellibacter deserti</name>
    <dbReference type="NCBI Taxonomy" id="2267266"/>
    <lineage>
        <taxon>Bacteria</taxon>
        <taxon>Pseudomonadati</taxon>
        <taxon>Pseudomonadota</taxon>
        <taxon>Alphaproteobacteria</taxon>
        <taxon>Hyphomicrobiales</taxon>
        <taxon>Flaviflagellibacter</taxon>
    </lineage>
</organism>
<sequence length="317" mass="35291">MARYQSGSPAVAKSREVRGTSAAGQGRADAGKTALSIDVEDWFHAANLAGVIPREAWDECELRVERNTMRMLEILDASNARATFFVLGWVAERCPKLVRTIAEAGHEVACHGHGHQLVYSLQPSEFRADVSRAKQYLEDLLGMPVRGYRAPSFSITDWAIPILQELGFEYDSSVVPTIAHDRYGKLTGVHAGRPVTLLRDGFHEVSISCLRLDKRGIPWGGGGYFRLAPYALWVQGMRAILRSGRPYVFYIHPWEIDAGQPRIPGMKATEVFRHRVNLGRCEGRFTALAGAFPWTTIHDLINEGYADRDATPRRSAS</sequence>
<dbReference type="Pfam" id="PF01522">
    <property type="entry name" value="Polysacc_deac_1"/>
    <property type="match status" value="1"/>
</dbReference>
<evidence type="ECO:0000259" key="6">
    <source>
        <dbReference type="PROSITE" id="PS51677"/>
    </source>
</evidence>
<dbReference type="EMBL" id="JBHSJF010000006">
    <property type="protein sequence ID" value="MFC5068628.1"/>
    <property type="molecule type" value="Genomic_DNA"/>
</dbReference>
<protein>
    <recommendedName>
        <fullName evidence="3">Chitooligosaccharide deacetylase</fullName>
    </recommendedName>
    <alternativeName>
        <fullName evidence="4">Nodulation protein B</fullName>
    </alternativeName>
</protein>
<name>A0ABV9Z476_9HYPH</name>
<dbReference type="PANTHER" id="PTHR47561">
    <property type="entry name" value="POLYSACCHARIDE DEACETYLASE FAMILY PROTEIN (AFU_ORTHOLOGUE AFUA_6G05030)"/>
    <property type="match status" value="1"/>
</dbReference>
<evidence type="ECO:0000256" key="4">
    <source>
        <dbReference type="ARBA" id="ARBA00032976"/>
    </source>
</evidence>
<dbReference type="PANTHER" id="PTHR47561:SF1">
    <property type="entry name" value="POLYSACCHARIDE DEACETYLASE FAMILY PROTEIN (AFU_ORTHOLOGUE AFUA_6G05030)"/>
    <property type="match status" value="1"/>
</dbReference>
<dbReference type="InterPro" id="IPR002509">
    <property type="entry name" value="NODB_dom"/>
</dbReference>
<evidence type="ECO:0000256" key="5">
    <source>
        <dbReference type="SAM" id="MobiDB-lite"/>
    </source>
</evidence>
<dbReference type="Gene3D" id="3.20.20.370">
    <property type="entry name" value="Glycoside hydrolase/deacetylase"/>
    <property type="match status" value="1"/>
</dbReference>
<evidence type="ECO:0000256" key="3">
    <source>
        <dbReference type="ARBA" id="ARBA00020071"/>
    </source>
</evidence>
<dbReference type="InterPro" id="IPR014344">
    <property type="entry name" value="XrtA_polysacc_deacetyl"/>
</dbReference>
<evidence type="ECO:0000313" key="8">
    <source>
        <dbReference type="Proteomes" id="UP001595796"/>
    </source>
</evidence>
<feature type="domain" description="NodB homology" evidence="6">
    <location>
        <begin position="54"/>
        <end position="317"/>
    </location>
</feature>
<dbReference type="PROSITE" id="PS51677">
    <property type="entry name" value="NODB"/>
    <property type="match status" value="1"/>
</dbReference>
<comment type="similarity">
    <text evidence="2">Belongs to the polysaccharide deacetylase family.</text>
</comment>
<evidence type="ECO:0000256" key="2">
    <source>
        <dbReference type="ARBA" id="ARBA00010973"/>
    </source>
</evidence>
<dbReference type="RefSeq" id="WP_114956168.1">
    <property type="nucleotide sequence ID" value="NZ_JBHSJF010000006.1"/>
</dbReference>
<dbReference type="InterPro" id="IPR045235">
    <property type="entry name" value="PuuE_HpPgdA-like"/>
</dbReference>